<evidence type="ECO:0000313" key="5">
    <source>
        <dbReference type="EMBL" id="KAH7155957.1"/>
    </source>
</evidence>
<dbReference type="Pfam" id="PF00135">
    <property type="entry name" value="COesterase"/>
    <property type="match status" value="1"/>
</dbReference>
<keyword evidence="6" id="KW-1185">Reference proteome</keyword>
<feature type="domain" description="Carboxylesterase type B" evidence="4">
    <location>
        <begin position="23"/>
        <end position="455"/>
    </location>
</feature>
<dbReference type="InterPro" id="IPR019826">
    <property type="entry name" value="Carboxylesterase_B_AS"/>
</dbReference>
<dbReference type="GO" id="GO:0016787">
    <property type="term" value="F:hydrolase activity"/>
    <property type="evidence" value="ECO:0007669"/>
    <property type="project" value="UniProtKB-KW"/>
</dbReference>
<name>A0A9P9J850_9HYPO</name>
<dbReference type="PANTHER" id="PTHR11559">
    <property type="entry name" value="CARBOXYLESTERASE"/>
    <property type="match status" value="1"/>
</dbReference>
<dbReference type="InterPro" id="IPR002018">
    <property type="entry name" value="CarbesteraseB"/>
</dbReference>
<dbReference type="EMBL" id="JAGMUV010000005">
    <property type="protein sequence ID" value="KAH7155957.1"/>
    <property type="molecule type" value="Genomic_DNA"/>
</dbReference>
<evidence type="ECO:0000256" key="1">
    <source>
        <dbReference type="ARBA" id="ARBA00005964"/>
    </source>
</evidence>
<evidence type="ECO:0000256" key="2">
    <source>
        <dbReference type="ARBA" id="ARBA00022801"/>
    </source>
</evidence>
<dbReference type="Proteomes" id="UP000738349">
    <property type="component" value="Unassembled WGS sequence"/>
</dbReference>
<dbReference type="Gene3D" id="3.40.50.1820">
    <property type="entry name" value="alpha/beta hydrolase"/>
    <property type="match status" value="1"/>
</dbReference>
<dbReference type="AlphaFoldDB" id="A0A9P9J850"/>
<dbReference type="SUPFAM" id="SSF53474">
    <property type="entry name" value="alpha/beta-Hydrolases"/>
    <property type="match status" value="1"/>
</dbReference>
<dbReference type="InterPro" id="IPR029058">
    <property type="entry name" value="AB_hydrolase_fold"/>
</dbReference>
<comment type="caution">
    <text evidence="5">The sequence shown here is derived from an EMBL/GenBank/DDBJ whole genome shotgun (WGS) entry which is preliminary data.</text>
</comment>
<dbReference type="PROSITE" id="PS00122">
    <property type="entry name" value="CARBOXYLESTERASE_B_1"/>
    <property type="match status" value="1"/>
</dbReference>
<proteinExistence type="inferred from homology"/>
<sequence length="506" mass="55882">MAKPIEYVTLDATLYGVADDRFTTPVWHFRNLPYATISERFETPKPVKNFQTKSIDATAFGPQCPQVKLDPRHFMRVPDDVEAPEMAEDEFACLNLNITCPPLWGTHQVNIPQYPVVIWIHGGSQTVTFASSASPICDPTRLVSESVQHEKAIIFISFNYRLNVFAFGDGLSEVNLALQDQRALISWVQRNIHRFGGDANNITLAGESAGAVYVHAHMASGTTVNKAILASGSLYLSPPLPRSFGSSLLQRLTSSLQDMMPGESLRTAPAEAIIATLEATGVKSMWIQEEASLANWETKETNVGFLMIGDTEYESAIWRTGIDQASAGELIQQLQQHGDLGRDVQPLYHIHPQRPVATRLGVLDLLNDARFALPAYNLSQKWRLASRPVYQYIVDQQNPWQPSSGAHHAVDLFFLFGGIDVSSNRAAERIGYGMRKAWVDFAHGDAPWDSRSVQAFGPLGKIEQLDMEGYGSRRRVEAFERLNEAGTAKVLAISGTLAAGRISLEG</sequence>
<evidence type="ECO:0000313" key="6">
    <source>
        <dbReference type="Proteomes" id="UP000738349"/>
    </source>
</evidence>
<organism evidence="5 6">
    <name type="scientific">Dactylonectria macrodidyma</name>
    <dbReference type="NCBI Taxonomy" id="307937"/>
    <lineage>
        <taxon>Eukaryota</taxon>
        <taxon>Fungi</taxon>
        <taxon>Dikarya</taxon>
        <taxon>Ascomycota</taxon>
        <taxon>Pezizomycotina</taxon>
        <taxon>Sordariomycetes</taxon>
        <taxon>Hypocreomycetidae</taxon>
        <taxon>Hypocreales</taxon>
        <taxon>Nectriaceae</taxon>
        <taxon>Dactylonectria</taxon>
    </lineage>
</organism>
<keyword evidence="2 3" id="KW-0378">Hydrolase</keyword>
<evidence type="ECO:0000259" key="4">
    <source>
        <dbReference type="Pfam" id="PF00135"/>
    </source>
</evidence>
<evidence type="ECO:0000256" key="3">
    <source>
        <dbReference type="RuleBase" id="RU361235"/>
    </source>
</evidence>
<dbReference type="InterPro" id="IPR050309">
    <property type="entry name" value="Type-B_Carboxylest/Lipase"/>
</dbReference>
<protein>
    <recommendedName>
        <fullName evidence="3">Carboxylic ester hydrolase</fullName>
        <ecNumber evidence="3">3.1.1.-</ecNumber>
    </recommendedName>
</protein>
<accession>A0A9P9J850</accession>
<dbReference type="EC" id="3.1.1.-" evidence="3"/>
<reference evidence="5" key="1">
    <citation type="journal article" date="2021" name="Nat. Commun.">
        <title>Genetic determinants of endophytism in the Arabidopsis root mycobiome.</title>
        <authorList>
            <person name="Mesny F."/>
            <person name="Miyauchi S."/>
            <person name="Thiergart T."/>
            <person name="Pickel B."/>
            <person name="Atanasova L."/>
            <person name="Karlsson M."/>
            <person name="Huettel B."/>
            <person name="Barry K.W."/>
            <person name="Haridas S."/>
            <person name="Chen C."/>
            <person name="Bauer D."/>
            <person name="Andreopoulos W."/>
            <person name="Pangilinan J."/>
            <person name="LaButti K."/>
            <person name="Riley R."/>
            <person name="Lipzen A."/>
            <person name="Clum A."/>
            <person name="Drula E."/>
            <person name="Henrissat B."/>
            <person name="Kohler A."/>
            <person name="Grigoriev I.V."/>
            <person name="Martin F.M."/>
            <person name="Hacquard S."/>
        </authorList>
    </citation>
    <scope>NUCLEOTIDE SEQUENCE</scope>
    <source>
        <strain evidence="5">MPI-CAGE-AT-0147</strain>
    </source>
</reference>
<gene>
    <name evidence="5" type="ORF">EDB81DRAFT_715854</name>
</gene>
<comment type="similarity">
    <text evidence="1 3">Belongs to the type-B carboxylesterase/lipase family.</text>
</comment>
<dbReference type="OrthoDB" id="3200163at2759"/>